<evidence type="ECO:0000259" key="1">
    <source>
        <dbReference type="Pfam" id="PF18962"/>
    </source>
</evidence>
<dbReference type="SUPFAM" id="SSF50998">
    <property type="entry name" value="Quinoprotein alcohol dehydrogenase-like"/>
    <property type="match status" value="1"/>
</dbReference>
<evidence type="ECO:0000313" key="2">
    <source>
        <dbReference type="EMBL" id="GAL85991.1"/>
    </source>
</evidence>
<feature type="domain" description="Secretion system C-terminal sorting" evidence="1">
    <location>
        <begin position="420"/>
        <end position="484"/>
    </location>
</feature>
<gene>
    <name evidence="2" type="ORF">MYP_3220</name>
</gene>
<dbReference type="Pfam" id="PF18962">
    <property type="entry name" value="Por_Secre_tail"/>
    <property type="match status" value="1"/>
</dbReference>
<reference evidence="2 3" key="1">
    <citation type="submission" date="2014-09" db="EMBL/GenBank/DDBJ databases">
        <title>Sporocytophaga myxococcoides PG-01 genome sequencing.</title>
        <authorList>
            <person name="Liu L."/>
            <person name="Gao P.J."/>
            <person name="Chen G.J."/>
            <person name="Wang L.S."/>
        </authorList>
    </citation>
    <scope>NUCLEOTIDE SEQUENCE [LARGE SCALE GENOMIC DNA]</scope>
    <source>
        <strain evidence="2 3">PG-01</strain>
    </source>
</reference>
<dbReference type="AlphaFoldDB" id="A0A098LG85"/>
<proteinExistence type="predicted"/>
<dbReference type="Proteomes" id="UP000030185">
    <property type="component" value="Unassembled WGS sequence"/>
</dbReference>
<sequence length="487" mass="53111">MAIAAGHFCFAQIPDLTWDHYYAQPQQNFEAVDLTYDGKYIIGGSTKGQYTRNAMIVKVDINGDTLWRKDYSGSNSSSAFYSIATTKDGNIVAAGSSSIIRNSNISSKGGGDLYVAKVNSTNGEILWQKLYGGSKEDNAFSVSATSDGGCIVGGYTNSIDGDITGAKGNEDAWILKLDANGEIEWSMVAGDTKGDRVTKIRETSDKGFICIGYQSPTDNYYADQYYATNMWVAKLSQSGEILWEKILEGNNYDKGKDILETSDNGFVLCGESNSNSGEFNYTTGQYDMWIVKLDETGVIQWKNRYGSIDGDYPFAVGETSEGYVMVGHSIGSYTLDYWVTMLTYDKEDGTNTKWKFVSDSSYCTVTDMKVIPSNSFVYVGAKAGSYSRAQAFLAKYGENNPPIVSTTSIGQEFSGYVSSIYPNPAVEELNIMLSQNTEFSIANLLGEVVFTEKGVIGVNTVSLKSFSPGIYYVTTGAGKASKFVVSY</sequence>
<dbReference type="PANTHER" id="PTHR42754">
    <property type="entry name" value="ENDOGLUCANASE"/>
    <property type="match status" value="1"/>
</dbReference>
<dbReference type="NCBIfam" id="TIGR04183">
    <property type="entry name" value="Por_Secre_tail"/>
    <property type="match status" value="1"/>
</dbReference>
<dbReference type="STRING" id="153721.MYP_3220"/>
<dbReference type="InterPro" id="IPR026444">
    <property type="entry name" value="Secre_tail"/>
</dbReference>
<dbReference type="EMBL" id="BBLT01000006">
    <property type="protein sequence ID" value="GAL85991.1"/>
    <property type="molecule type" value="Genomic_DNA"/>
</dbReference>
<protein>
    <recommendedName>
        <fullName evidence="1">Secretion system C-terminal sorting domain-containing protein</fullName>
    </recommendedName>
</protein>
<dbReference type="eggNOG" id="COG3291">
    <property type="taxonomic scope" value="Bacteria"/>
</dbReference>
<evidence type="ECO:0000313" key="3">
    <source>
        <dbReference type="Proteomes" id="UP000030185"/>
    </source>
</evidence>
<name>A0A098LG85_9BACT</name>
<keyword evidence="3" id="KW-1185">Reference proteome</keyword>
<organism evidence="2 3">
    <name type="scientific">Sporocytophaga myxococcoides</name>
    <dbReference type="NCBI Taxonomy" id="153721"/>
    <lineage>
        <taxon>Bacteria</taxon>
        <taxon>Pseudomonadati</taxon>
        <taxon>Bacteroidota</taxon>
        <taxon>Cytophagia</taxon>
        <taxon>Cytophagales</taxon>
        <taxon>Cytophagaceae</taxon>
        <taxon>Sporocytophaga</taxon>
    </lineage>
</organism>
<dbReference type="PANTHER" id="PTHR42754:SF1">
    <property type="entry name" value="LIPOPROTEIN"/>
    <property type="match status" value="1"/>
</dbReference>
<accession>A0A098LG85</accession>
<dbReference type="InterPro" id="IPR011047">
    <property type="entry name" value="Quinoprotein_ADH-like_sf"/>
</dbReference>
<comment type="caution">
    <text evidence="2">The sequence shown here is derived from an EMBL/GenBank/DDBJ whole genome shotgun (WGS) entry which is preliminary data.</text>
</comment>